<feature type="transmembrane region" description="Helical" evidence="5">
    <location>
        <begin position="166"/>
        <end position="186"/>
    </location>
</feature>
<feature type="transmembrane region" description="Helical" evidence="5">
    <location>
        <begin position="72"/>
        <end position="92"/>
    </location>
</feature>
<reference evidence="6 7" key="1">
    <citation type="submission" date="2023-09" db="EMBL/GenBank/DDBJ databases">
        <authorList>
            <person name="Rey-Velasco X."/>
        </authorList>
    </citation>
    <scope>NUCLEOTIDE SEQUENCE [LARGE SCALE GENOMIC DNA]</scope>
    <source>
        <strain evidence="6 7">F394</strain>
    </source>
</reference>
<gene>
    <name evidence="6" type="ORF">RM540_07355</name>
</gene>
<name>A0ABU3BQM5_9BACT</name>
<dbReference type="EMBL" id="JAVRHT010000014">
    <property type="protein sequence ID" value="MDT0631565.1"/>
    <property type="molecule type" value="Genomic_DNA"/>
</dbReference>
<evidence type="ECO:0000256" key="5">
    <source>
        <dbReference type="RuleBase" id="RU363041"/>
    </source>
</evidence>
<keyword evidence="4 5" id="KW-0472">Membrane</keyword>
<keyword evidence="2 5" id="KW-0812">Transmembrane</keyword>
<proteinExistence type="inferred from homology"/>
<comment type="similarity">
    <text evidence="5">Belongs to the 4-toluene sulfonate uptake permease (TSUP) (TC 2.A.102) family.</text>
</comment>
<keyword evidence="3 5" id="KW-1133">Transmembrane helix</keyword>
<dbReference type="PANTHER" id="PTHR43701">
    <property type="entry name" value="MEMBRANE TRANSPORTER PROTEIN MJ0441-RELATED"/>
    <property type="match status" value="1"/>
</dbReference>
<protein>
    <recommendedName>
        <fullName evidence="5">Probable membrane transporter protein</fullName>
    </recommendedName>
</protein>
<dbReference type="Proteomes" id="UP001267426">
    <property type="component" value="Unassembled WGS sequence"/>
</dbReference>
<evidence type="ECO:0000256" key="2">
    <source>
        <dbReference type="ARBA" id="ARBA00022692"/>
    </source>
</evidence>
<feature type="transmembrane region" description="Helical" evidence="5">
    <location>
        <begin position="198"/>
        <end position="218"/>
    </location>
</feature>
<dbReference type="Pfam" id="PF01925">
    <property type="entry name" value="TauE"/>
    <property type="match status" value="1"/>
</dbReference>
<dbReference type="InterPro" id="IPR051598">
    <property type="entry name" value="TSUP/Inactive_protease-like"/>
</dbReference>
<feature type="transmembrane region" description="Helical" evidence="5">
    <location>
        <begin position="45"/>
        <end position="65"/>
    </location>
</feature>
<accession>A0ABU3BQM5</accession>
<comment type="caution">
    <text evidence="6">The sequence shown here is derived from an EMBL/GenBank/DDBJ whole genome shotgun (WGS) entry which is preliminary data.</text>
</comment>
<dbReference type="InterPro" id="IPR002781">
    <property type="entry name" value="TM_pro_TauE-like"/>
</dbReference>
<evidence type="ECO:0000313" key="7">
    <source>
        <dbReference type="Proteomes" id="UP001267426"/>
    </source>
</evidence>
<sequence>MEPTAFLVLVGLVFVAATLYASVGHGGASGYLAAMALVGVAPEAMRPSALALNVLVAGIGTVAFVRAGRFSWGRLWPFALLSVPAAFVGGTVELPPGLYRPVVGAVLLYSAFRLARPSPPAGDTRPLPVPVALGCGAAIGLLSGLVGVGGGIFLSPLLVLARWADVRTASGIAAAFILVNSLAGLLGQATQGATLPTFLPVLAVAAVVGGAIGAWLGSRRLPARVVRRTLAIVLVVAGLKMILS</sequence>
<evidence type="ECO:0000256" key="1">
    <source>
        <dbReference type="ARBA" id="ARBA00004141"/>
    </source>
</evidence>
<dbReference type="PANTHER" id="PTHR43701:SF5">
    <property type="entry name" value="MEMBRANE TRANSPORTER PROTEIN-RELATED"/>
    <property type="match status" value="1"/>
</dbReference>
<keyword evidence="7" id="KW-1185">Reference proteome</keyword>
<dbReference type="RefSeq" id="WP_311662908.1">
    <property type="nucleotide sequence ID" value="NZ_JAVRHT010000014.1"/>
</dbReference>
<comment type="subcellular location">
    <subcellularLocation>
        <location evidence="5">Cell membrane</location>
        <topology evidence="5">Multi-pass membrane protein</topology>
    </subcellularLocation>
    <subcellularLocation>
        <location evidence="1">Membrane</location>
        <topology evidence="1">Multi-pass membrane protein</topology>
    </subcellularLocation>
</comment>
<feature type="transmembrane region" description="Helical" evidence="5">
    <location>
        <begin position="127"/>
        <end position="154"/>
    </location>
</feature>
<keyword evidence="5" id="KW-1003">Cell membrane</keyword>
<evidence type="ECO:0000313" key="6">
    <source>
        <dbReference type="EMBL" id="MDT0631565.1"/>
    </source>
</evidence>
<evidence type="ECO:0000256" key="3">
    <source>
        <dbReference type="ARBA" id="ARBA00022989"/>
    </source>
</evidence>
<organism evidence="6 7">
    <name type="scientific">Rubrivirga litoralis</name>
    <dbReference type="NCBI Taxonomy" id="3075598"/>
    <lineage>
        <taxon>Bacteria</taxon>
        <taxon>Pseudomonadati</taxon>
        <taxon>Rhodothermota</taxon>
        <taxon>Rhodothermia</taxon>
        <taxon>Rhodothermales</taxon>
        <taxon>Rubricoccaceae</taxon>
        <taxon>Rubrivirga</taxon>
    </lineage>
</organism>
<evidence type="ECO:0000256" key="4">
    <source>
        <dbReference type="ARBA" id="ARBA00023136"/>
    </source>
</evidence>